<evidence type="ECO:0000313" key="3">
    <source>
        <dbReference type="WBParaSite" id="HCON_00144650-00001"/>
    </source>
</evidence>
<keyword evidence="2" id="KW-1185">Reference proteome</keyword>
<organism evidence="2 3">
    <name type="scientific">Haemonchus contortus</name>
    <name type="common">Barber pole worm</name>
    <dbReference type="NCBI Taxonomy" id="6289"/>
    <lineage>
        <taxon>Eukaryota</taxon>
        <taxon>Metazoa</taxon>
        <taxon>Ecdysozoa</taxon>
        <taxon>Nematoda</taxon>
        <taxon>Chromadorea</taxon>
        <taxon>Rhabditida</taxon>
        <taxon>Rhabditina</taxon>
        <taxon>Rhabditomorpha</taxon>
        <taxon>Strongyloidea</taxon>
        <taxon>Trichostrongylidae</taxon>
        <taxon>Haemonchus</taxon>
    </lineage>
</organism>
<proteinExistence type="predicted"/>
<dbReference type="WBParaSite" id="HCON_00144650-00001">
    <property type="protein sequence ID" value="HCON_00144650-00001"/>
    <property type="gene ID" value="HCON_00144650"/>
</dbReference>
<dbReference type="Proteomes" id="UP000025227">
    <property type="component" value="Unplaced"/>
</dbReference>
<evidence type="ECO:0000313" key="2">
    <source>
        <dbReference type="Proteomes" id="UP000025227"/>
    </source>
</evidence>
<reference evidence="3" key="1">
    <citation type="submission" date="2020-12" db="UniProtKB">
        <authorList>
            <consortium name="WormBaseParasite"/>
        </authorList>
    </citation>
    <scope>IDENTIFICATION</scope>
    <source>
        <strain evidence="3">MHco3</strain>
    </source>
</reference>
<dbReference type="AlphaFoldDB" id="A0A7I4YW78"/>
<sequence>MPGVQHDEQSSSGVEQEEMCRVGSTQEHQGSMKKTDNSGSAFIVLTLLPSCFDVCLGDSDATKQDEHATRIRSSKLRHRAEIRDAVEYAKESNIRWAGHFTRYSDDSCTRAVTEWISRDVMRTPGWT</sequence>
<accession>A0A7I4YW78</accession>
<feature type="region of interest" description="Disordered" evidence="1">
    <location>
        <begin position="1"/>
        <end position="36"/>
    </location>
</feature>
<dbReference type="OrthoDB" id="5814184at2759"/>
<protein>
    <submittedName>
        <fullName evidence="3">Transposase</fullName>
    </submittedName>
</protein>
<name>A0A7I4YW78_HAECO</name>
<evidence type="ECO:0000256" key="1">
    <source>
        <dbReference type="SAM" id="MobiDB-lite"/>
    </source>
</evidence>